<gene>
    <name evidence="1" type="ORF">CAP_2216</name>
</gene>
<organism evidence="1 2">
    <name type="scientific">Chondromyces apiculatus DSM 436</name>
    <dbReference type="NCBI Taxonomy" id="1192034"/>
    <lineage>
        <taxon>Bacteria</taxon>
        <taxon>Pseudomonadati</taxon>
        <taxon>Myxococcota</taxon>
        <taxon>Polyangia</taxon>
        <taxon>Polyangiales</taxon>
        <taxon>Polyangiaceae</taxon>
        <taxon>Chondromyces</taxon>
    </lineage>
</organism>
<dbReference type="AlphaFoldDB" id="A0A017TAM7"/>
<name>A0A017TAM7_9BACT</name>
<keyword evidence="2" id="KW-1185">Reference proteome</keyword>
<evidence type="ECO:0000313" key="2">
    <source>
        <dbReference type="Proteomes" id="UP000019678"/>
    </source>
</evidence>
<dbReference type="EMBL" id="ASRX01000017">
    <property type="protein sequence ID" value="EYF06338.1"/>
    <property type="molecule type" value="Genomic_DNA"/>
</dbReference>
<evidence type="ECO:0000313" key="1">
    <source>
        <dbReference type="EMBL" id="EYF06338.1"/>
    </source>
</evidence>
<proteinExistence type="predicted"/>
<dbReference type="OrthoDB" id="5519595at2"/>
<dbReference type="STRING" id="1192034.CAP_2216"/>
<dbReference type="Proteomes" id="UP000019678">
    <property type="component" value="Unassembled WGS sequence"/>
</dbReference>
<sequence>MMVVFEVYLARGKSAEDLLSAETRKETGAQIMSIEEAKAVGFSGLAPLEGVGEVRLIAVRRSDAPWVHRSLEGSDVVASFRVHDVE</sequence>
<comment type="caution">
    <text evidence="1">The sequence shown here is derived from an EMBL/GenBank/DDBJ whole genome shotgun (WGS) entry which is preliminary data.</text>
</comment>
<reference evidence="1 2" key="1">
    <citation type="submission" date="2013-05" db="EMBL/GenBank/DDBJ databases">
        <title>Genome assembly of Chondromyces apiculatus DSM 436.</title>
        <authorList>
            <person name="Sharma G."/>
            <person name="Khatri I."/>
            <person name="Kaur C."/>
            <person name="Mayilraj S."/>
            <person name="Subramanian S."/>
        </authorList>
    </citation>
    <scope>NUCLEOTIDE SEQUENCE [LARGE SCALE GENOMIC DNA]</scope>
    <source>
        <strain evidence="1 2">DSM 436</strain>
    </source>
</reference>
<accession>A0A017TAM7</accession>
<protein>
    <submittedName>
        <fullName evidence="1">Uncharacterized protein</fullName>
    </submittedName>
</protein>
<dbReference type="RefSeq" id="WP_044240532.1">
    <property type="nucleotide sequence ID" value="NZ_ASRX01000017.1"/>
</dbReference>